<dbReference type="AlphaFoldDB" id="A0A8H7EB70"/>
<evidence type="ECO:0000313" key="1">
    <source>
        <dbReference type="EMBL" id="KAF7671489.1"/>
    </source>
</evidence>
<evidence type="ECO:0000313" key="2">
    <source>
        <dbReference type="Proteomes" id="UP000596902"/>
    </source>
</evidence>
<sequence length="90" mass="10406">MIRTFKNVSSSPQDDRHRDRTCDGLLLDIGRRTSLIMDHRLDFGKCNRSREVFQVFQIHYDRAKIQWSRILGVPPPSMRLPSSAGALSFC</sequence>
<reference evidence="1" key="2">
    <citation type="submission" date="2020-08" db="EMBL/GenBank/DDBJ databases">
        <title>Draft Genome Sequence of Cumin Blight Pathogen Alternaria burnsii.</title>
        <authorList>
            <person name="Feng Z."/>
        </authorList>
    </citation>
    <scope>NUCLEOTIDE SEQUENCE</scope>
    <source>
        <strain evidence="1">CBS107.38</strain>
    </source>
</reference>
<organism evidence="1 2">
    <name type="scientific">Alternaria burnsii</name>
    <dbReference type="NCBI Taxonomy" id="1187904"/>
    <lineage>
        <taxon>Eukaryota</taxon>
        <taxon>Fungi</taxon>
        <taxon>Dikarya</taxon>
        <taxon>Ascomycota</taxon>
        <taxon>Pezizomycotina</taxon>
        <taxon>Dothideomycetes</taxon>
        <taxon>Pleosporomycetidae</taxon>
        <taxon>Pleosporales</taxon>
        <taxon>Pleosporineae</taxon>
        <taxon>Pleosporaceae</taxon>
        <taxon>Alternaria</taxon>
        <taxon>Alternaria sect. Alternaria</taxon>
    </lineage>
</organism>
<proteinExistence type="predicted"/>
<dbReference type="GeneID" id="62208526"/>
<dbReference type="RefSeq" id="XP_038781856.1">
    <property type="nucleotide sequence ID" value="XM_038935348.1"/>
</dbReference>
<comment type="caution">
    <text evidence="1">The sequence shown here is derived from an EMBL/GenBank/DDBJ whole genome shotgun (WGS) entry which is preliminary data.</text>
</comment>
<gene>
    <name evidence="1" type="ORF">GT037_010301</name>
</gene>
<reference evidence="1" key="1">
    <citation type="submission" date="2020-01" db="EMBL/GenBank/DDBJ databases">
        <authorList>
            <person name="Feng Z.H.Z."/>
        </authorList>
    </citation>
    <scope>NUCLEOTIDE SEQUENCE</scope>
    <source>
        <strain evidence="1">CBS107.38</strain>
    </source>
</reference>
<name>A0A8H7EB70_9PLEO</name>
<dbReference type="EMBL" id="JAAABM010000021">
    <property type="protein sequence ID" value="KAF7671489.1"/>
    <property type="molecule type" value="Genomic_DNA"/>
</dbReference>
<keyword evidence="2" id="KW-1185">Reference proteome</keyword>
<protein>
    <submittedName>
        <fullName evidence="1">Uncharacterized protein</fullName>
    </submittedName>
</protein>
<accession>A0A8H7EB70</accession>
<dbReference type="Proteomes" id="UP000596902">
    <property type="component" value="Unassembled WGS sequence"/>
</dbReference>